<feature type="non-terminal residue" evidence="2">
    <location>
        <position position="61"/>
    </location>
</feature>
<organism evidence="2 3">
    <name type="scientific">Oesophagostomum dentatum</name>
    <name type="common">Nodular worm</name>
    <dbReference type="NCBI Taxonomy" id="61180"/>
    <lineage>
        <taxon>Eukaryota</taxon>
        <taxon>Metazoa</taxon>
        <taxon>Ecdysozoa</taxon>
        <taxon>Nematoda</taxon>
        <taxon>Chromadorea</taxon>
        <taxon>Rhabditida</taxon>
        <taxon>Rhabditina</taxon>
        <taxon>Rhabditomorpha</taxon>
        <taxon>Strongyloidea</taxon>
        <taxon>Strongylidae</taxon>
        <taxon>Oesophagostomum</taxon>
    </lineage>
</organism>
<evidence type="ECO:0000313" key="3">
    <source>
        <dbReference type="Proteomes" id="UP000053660"/>
    </source>
</evidence>
<evidence type="ECO:0008006" key="4">
    <source>
        <dbReference type="Google" id="ProtNLM"/>
    </source>
</evidence>
<evidence type="ECO:0000313" key="2">
    <source>
        <dbReference type="EMBL" id="KHJ87529.1"/>
    </source>
</evidence>
<feature type="region of interest" description="Disordered" evidence="1">
    <location>
        <begin position="35"/>
        <end position="61"/>
    </location>
</feature>
<accession>A0A0B1SRF8</accession>
<reference evidence="2 3" key="1">
    <citation type="submission" date="2014-03" db="EMBL/GenBank/DDBJ databases">
        <title>Draft genome of the hookworm Oesophagostomum dentatum.</title>
        <authorList>
            <person name="Mitreva M."/>
        </authorList>
    </citation>
    <scope>NUCLEOTIDE SEQUENCE [LARGE SCALE GENOMIC DNA]</scope>
    <source>
        <strain evidence="2 3">OD-Hann</strain>
    </source>
</reference>
<proteinExistence type="predicted"/>
<feature type="compositionally biased region" description="Basic and acidic residues" evidence="1">
    <location>
        <begin position="35"/>
        <end position="52"/>
    </location>
</feature>
<keyword evidence="3" id="KW-1185">Reference proteome</keyword>
<protein>
    <recommendedName>
        <fullName evidence="4">IBB domain-containing protein</fullName>
    </recommendedName>
</protein>
<gene>
    <name evidence="2" type="ORF">OESDEN_12695</name>
</gene>
<dbReference type="AlphaFoldDB" id="A0A0B1SRF8"/>
<sequence length="61" mass="7116">MAPSTRRQESLKFMALNARRAEARKMKTALLREDAKRMKSYDKTSEVNDESKPTCFFDESL</sequence>
<evidence type="ECO:0000256" key="1">
    <source>
        <dbReference type="SAM" id="MobiDB-lite"/>
    </source>
</evidence>
<dbReference type="EMBL" id="KN557555">
    <property type="protein sequence ID" value="KHJ87529.1"/>
    <property type="molecule type" value="Genomic_DNA"/>
</dbReference>
<name>A0A0B1SRF8_OESDE</name>
<dbReference type="Proteomes" id="UP000053660">
    <property type="component" value="Unassembled WGS sequence"/>
</dbReference>
<dbReference type="OrthoDB" id="392925at2759"/>